<dbReference type="Gene3D" id="2.40.50.140">
    <property type="entry name" value="Nucleic acid-binding proteins"/>
    <property type="match status" value="1"/>
</dbReference>
<evidence type="ECO:0000256" key="5">
    <source>
        <dbReference type="SAM" id="Phobius"/>
    </source>
</evidence>
<dbReference type="GO" id="GO:0005886">
    <property type="term" value="C:plasma membrane"/>
    <property type="evidence" value="ECO:0007669"/>
    <property type="project" value="TreeGrafter"/>
</dbReference>
<evidence type="ECO:0000313" key="7">
    <source>
        <dbReference type="EMBL" id="CAB4724047.1"/>
    </source>
</evidence>
<feature type="domain" description="NfeD-like C-terminal" evidence="6">
    <location>
        <begin position="88"/>
        <end position="145"/>
    </location>
</feature>
<dbReference type="InterPro" id="IPR002810">
    <property type="entry name" value="NfeD-like_C"/>
</dbReference>
<dbReference type="EMBL" id="CAEZXR010000303">
    <property type="protein sequence ID" value="CAB4724047.1"/>
    <property type="molecule type" value="Genomic_DNA"/>
</dbReference>
<comment type="subcellular location">
    <subcellularLocation>
        <location evidence="1">Membrane</location>
        <topology evidence="1">Multi-pass membrane protein</topology>
    </subcellularLocation>
</comment>
<evidence type="ECO:0000256" key="1">
    <source>
        <dbReference type="ARBA" id="ARBA00004141"/>
    </source>
</evidence>
<dbReference type="PANTHER" id="PTHR33507:SF3">
    <property type="entry name" value="INNER MEMBRANE PROTEIN YBBJ"/>
    <property type="match status" value="1"/>
</dbReference>
<keyword evidence="2 5" id="KW-0812">Transmembrane</keyword>
<evidence type="ECO:0000256" key="2">
    <source>
        <dbReference type="ARBA" id="ARBA00022692"/>
    </source>
</evidence>
<name>A0A6J6RNQ6_9ZZZZ</name>
<evidence type="ECO:0000259" key="6">
    <source>
        <dbReference type="Pfam" id="PF01957"/>
    </source>
</evidence>
<accession>A0A6J6RNQ6</accession>
<dbReference type="PANTHER" id="PTHR33507">
    <property type="entry name" value="INNER MEMBRANE PROTEIN YBBJ"/>
    <property type="match status" value="1"/>
</dbReference>
<keyword evidence="4 5" id="KW-0472">Membrane</keyword>
<dbReference type="InterPro" id="IPR012340">
    <property type="entry name" value="NA-bd_OB-fold"/>
</dbReference>
<reference evidence="7" key="1">
    <citation type="submission" date="2020-05" db="EMBL/GenBank/DDBJ databases">
        <authorList>
            <person name="Chiriac C."/>
            <person name="Salcher M."/>
            <person name="Ghai R."/>
            <person name="Kavagutti S V."/>
        </authorList>
    </citation>
    <scope>NUCLEOTIDE SEQUENCE</scope>
</reference>
<dbReference type="AlphaFoldDB" id="A0A6J6RNQ6"/>
<feature type="transmembrane region" description="Helical" evidence="5">
    <location>
        <begin position="12"/>
        <end position="45"/>
    </location>
</feature>
<feature type="transmembrane region" description="Helical" evidence="5">
    <location>
        <begin position="51"/>
        <end position="69"/>
    </location>
</feature>
<gene>
    <name evidence="7" type="ORF">UFOPK2579_02179</name>
</gene>
<evidence type="ECO:0000256" key="3">
    <source>
        <dbReference type="ARBA" id="ARBA00022989"/>
    </source>
</evidence>
<evidence type="ECO:0000256" key="4">
    <source>
        <dbReference type="ARBA" id="ARBA00023136"/>
    </source>
</evidence>
<dbReference type="InterPro" id="IPR052165">
    <property type="entry name" value="Membrane_assoc_protease"/>
</dbReference>
<protein>
    <submittedName>
        <fullName evidence="7">Unannotated protein</fullName>
    </submittedName>
</protein>
<dbReference type="Pfam" id="PF01957">
    <property type="entry name" value="NfeD"/>
    <property type="match status" value="1"/>
</dbReference>
<proteinExistence type="predicted"/>
<sequence>MDWLSDHAWVPWLAVAILLGTAEMFSLDLVLIMLGVGALVGMVVALADGPAIAQILAAAAAATLTLTLVRPPLVRRLHSGPDLQQGHDKLVGLQAVVLQEITSLQVGRIKLGGEEWTAAPAEPAVTIEPGVTVEVREIRGATAYVVAVPDPS</sequence>
<organism evidence="7">
    <name type="scientific">freshwater metagenome</name>
    <dbReference type="NCBI Taxonomy" id="449393"/>
    <lineage>
        <taxon>unclassified sequences</taxon>
        <taxon>metagenomes</taxon>
        <taxon>ecological metagenomes</taxon>
    </lineage>
</organism>
<keyword evidence="3 5" id="KW-1133">Transmembrane helix</keyword>